<proteinExistence type="predicted"/>
<dbReference type="EMBL" id="VTXP01000004">
    <property type="protein sequence ID" value="NOJ22516.1"/>
    <property type="molecule type" value="Genomic_DNA"/>
</dbReference>
<dbReference type="Pfam" id="PF16549">
    <property type="entry name" value="T2SSS_2"/>
    <property type="match status" value="1"/>
</dbReference>
<dbReference type="AlphaFoldDB" id="A0AAP6ZJ13"/>
<sequence>MKIALGVLSAVLLAGCASPEGDKQRELELLASNRASLLASELPMEAGPLSIVRATAKGTMIEIMMVYNQDARGAKPIQQVLRHSINSYCTNPDTKNNLDVGLSYRLKMRNSRGQLMVDEIVTQQTCQAKP</sequence>
<dbReference type="PROSITE" id="PS51257">
    <property type="entry name" value="PROKAR_LIPOPROTEIN"/>
    <property type="match status" value="1"/>
</dbReference>
<dbReference type="PIRSF" id="PIRSF007010">
    <property type="entry name" value="UCP007010"/>
    <property type="match status" value="1"/>
</dbReference>
<name>A0AAP6ZJ13_9VIBR</name>
<evidence type="ECO:0000313" key="1">
    <source>
        <dbReference type="EMBL" id="NOJ22516.1"/>
    </source>
</evidence>
<dbReference type="Gene3D" id="3.30.300.250">
    <property type="match status" value="1"/>
</dbReference>
<evidence type="ECO:0008006" key="3">
    <source>
        <dbReference type="Google" id="ProtNLM"/>
    </source>
</evidence>
<organism evidence="1 2">
    <name type="scientific">Vibrio coralliilyticus</name>
    <dbReference type="NCBI Taxonomy" id="190893"/>
    <lineage>
        <taxon>Bacteria</taxon>
        <taxon>Pseudomonadati</taxon>
        <taxon>Pseudomonadota</taxon>
        <taxon>Gammaproteobacteria</taxon>
        <taxon>Vibrionales</taxon>
        <taxon>Vibrionaceae</taxon>
        <taxon>Vibrio</taxon>
    </lineage>
</organism>
<accession>A0AAP6ZJ13</accession>
<comment type="caution">
    <text evidence="1">The sequence shown here is derived from an EMBL/GenBank/DDBJ whole genome shotgun (WGS) entry which is preliminary data.</text>
</comment>
<dbReference type="Proteomes" id="UP000576645">
    <property type="component" value="Unassembled WGS sequence"/>
</dbReference>
<dbReference type="InterPro" id="IPR016502">
    <property type="entry name" value="T2SSS_2"/>
</dbReference>
<evidence type="ECO:0000313" key="2">
    <source>
        <dbReference type="Proteomes" id="UP000576645"/>
    </source>
</evidence>
<protein>
    <recommendedName>
        <fullName evidence="3">Type II secretion system pilot lipoprotein GspS-beta</fullName>
    </recommendedName>
</protein>
<reference evidence="1 2" key="1">
    <citation type="submission" date="2019-09" db="EMBL/GenBank/DDBJ databases">
        <title>Draft genome sequencing and comparative genomics of hatchery-associated Vibrios.</title>
        <authorList>
            <person name="Kehlet-Delgado H."/>
            <person name="Mueller R.S."/>
        </authorList>
    </citation>
    <scope>NUCLEOTIDE SEQUENCE [LARGE SCALE GENOMIC DNA]</scope>
    <source>
        <strain evidence="1 2">09-121-3</strain>
    </source>
</reference>
<gene>
    <name evidence="1" type="ORF">F0238_07180</name>
</gene>